<accession>G4STL6</accession>
<dbReference type="EMBL" id="FO082060">
    <property type="protein sequence ID" value="CCE25014.1"/>
    <property type="molecule type" value="Genomic_DNA"/>
</dbReference>
<dbReference type="InterPro" id="IPR012677">
    <property type="entry name" value="Nucleotide-bd_a/b_plait_sf"/>
</dbReference>
<dbReference type="InterPro" id="IPR012678">
    <property type="entry name" value="Ribosomal_uL23/eL15/eS24_sf"/>
</dbReference>
<reference evidence="8" key="1">
    <citation type="journal article" date="2012" name="J. Bacteriol.">
        <title>Genome sequence of the haloalkaliphilic methanotrophic bacterium Methylomicrobium alcaliphilum 20Z.</title>
        <authorList>
            <person name="Vuilleumier S."/>
            <person name="Khmelenina V.N."/>
            <person name="Bringel F."/>
            <person name="Reshetnikov A.S."/>
            <person name="Lajus A."/>
            <person name="Mangenot S."/>
            <person name="Rouy Z."/>
            <person name="Op den Camp H.J."/>
            <person name="Jetten M.S."/>
            <person name="Dispirito A.A."/>
            <person name="Dunfield P."/>
            <person name="Klotz M.G."/>
            <person name="Semrau J.D."/>
            <person name="Stein L.Y."/>
            <person name="Barbe V."/>
            <person name="Medigue C."/>
            <person name="Trotsenko Y.A."/>
            <person name="Kalyuzhnaya M.G."/>
        </authorList>
    </citation>
    <scope>NUCLEOTIDE SEQUENCE [LARGE SCALE GENOMIC DNA]</scope>
    <source>
        <strain evidence="8">DSM 19304 / NCIMB 14124 / VKM B-2133 / 20Z</strain>
    </source>
</reference>
<dbReference type="NCBIfam" id="NF004359">
    <property type="entry name" value="PRK05738.1-3"/>
    <property type="match status" value="1"/>
</dbReference>
<keyword evidence="5 6" id="KW-0687">Ribonucleoprotein</keyword>
<dbReference type="GO" id="GO:0005840">
    <property type="term" value="C:ribosome"/>
    <property type="evidence" value="ECO:0007669"/>
    <property type="project" value="UniProtKB-KW"/>
</dbReference>
<comment type="function">
    <text evidence="6">One of the early assembly proteins it binds 23S rRNA. One of the proteins that surrounds the polypeptide exit tunnel on the outside of the ribosome. Forms the main docking site for trigger factor binding to the ribosome.</text>
</comment>
<dbReference type="SUPFAM" id="SSF54189">
    <property type="entry name" value="Ribosomal proteins S24e, L23 and L15e"/>
    <property type="match status" value="1"/>
</dbReference>
<dbReference type="NCBIfam" id="NF004366">
    <property type="entry name" value="PRK05738.3-2"/>
    <property type="match status" value="1"/>
</dbReference>
<dbReference type="GO" id="GO:0006412">
    <property type="term" value="P:translation"/>
    <property type="evidence" value="ECO:0007669"/>
    <property type="project" value="UniProtKB-UniRule"/>
</dbReference>
<dbReference type="Proteomes" id="UP000008315">
    <property type="component" value="Chromosome"/>
</dbReference>
<keyword evidence="3 6" id="KW-0694">RNA-binding</keyword>
<protein>
    <recommendedName>
        <fullName evidence="6">Large ribosomal subunit protein uL23</fullName>
    </recommendedName>
</protein>
<comment type="subunit">
    <text evidence="6">Part of the 50S ribosomal subunit. Contacts protein L29, and trigger factor when it is bound to the ribosome.</text>
</comment>
<organism evidence="7 8">
    <name type="scientific">Methylotuvimicrobium alcaliphilum (strain DSM 19304 / NCIMB 14124 / VKM B-2133 / 20Z)</name>
    <name type="common">Methylomicrobium alcaliphilum</name>
    <dbReference type="NCBI Taxonomy" id="1091494"/>
    <lineage>
        <taxon>Bacteria</taxon>
        <taxon>Pseudomonadati</taxon>
        <taxon>Pseudomonadota</taxon>
        <taxon>Gammaproteobacteria</taxon>
        <taxon>Methylococcales</taxon>
        <taxon>Methylococcaceae</taxon>
        <taxon>Methylotuvimicrobium</taxon>
    </lineage>
</organism>
<keyword evidence="8" id="KW-1185">Reference proteome</keyword>
<sequence length="100" mass="11237">MSELIKSKLASVLRAPVVSEKSTIAAEANKQFVFNVQKQATKNQIKQAVELMFEVKVDSVRVLNVKGKKKRFGQTLGKRSDWKKAYVKLKEGHDIDFSAA</sequence>
<dbReference type="STRING" id="1091494.MEALZ_3351"/>
<dbReference type="GO" id="GO:1990904">
    <property type="term" value="C:ribonucleoprotein complex"/>
    <property type="evidence" value="ECO:0007669"/>
    <property type="project" value="UniProtKB-KW"/>
</dbReference>
<dbReference type="NCBIfam" id="NF004363">
    <property type="entry name" value="PRK05738.2-4"/>
    <property type="match status" value="1"/>
</dbReference>
<dbReference type="KEGG" id="mah:MEALZ_3351"/>
<dbReference type="HOGENOM" id="CLU_037562_3_1_6"/>
<dbReference type="AlphaFoldDB" id="G4STL6"/>
<evidence type="ECO:0000256" key="5">
    <source>
        <dbReference type="ARBA" id="ARBA00023274"/>
    </source>
</evidence>
<dbReference type="GO" id="GO:0019843">
    <property type="term" value="F:rRNA binding"/>
    <property type="evidence" value="ECO:0007669"/>
    <property type="project" value="UniProtKB-UniRule"/>
</dbReference>
<evidence type="ECO:0000256" key="1">
    <source>
        <dbReference type="ARBA" id="ARBA00006700"/>
    </source>
</evidence>
<evidence type="ECO:0000256" key="6">
    <source>
        <dbReference type="HAMAP-Rule" id="MF_01369"/>
    </source>
</evidence>
<keyword evidence="2 6" id="KW-0699">rRNA-binding</keyword>
<evidence type="ECO:0000256" key="3">
    <source>
        <dbReference type="ARBA" id="ARBA00022884"/>
    </source>
</evidence>
<proteinExistence type="inferred from homology"/>
<evidence type="ECO:0000313" key="8">
    <source>
        <dbReference type="Proteomes" id="UP000008315"/>
    </source>
</evidence>
<dbReference type="PATRIC" id="fig|271065.3.peg.3451"/>
<gene>
    <name evidence="6 7" type="primary">rplW</name>
    <name evidence="7" type="ordered locus">MEALZ_3351</name>
</gene>
<dbReference type="PANTHER" id="PTHR11620">
    <property type="entry name" value="60S RIBOSOMAL PROTEIN L23A"/>
    <property type="match status" value="1"/>
</dbReference>
<evidence type="ECO:0000256" key="4">
    <source>
        <dbReference type="ARBA" id="ARBA00022980"/>
    </source>
</evidence>
<dbReference type="Pfam" id="PF00276">
    <property type="entry name" value="Ribosomal_L23"/>
    <property type="match status" value="1"/>
</dbReference>
<evidence type="ECO:0000313" key="7">
    <source>
        <dbReference type="EMBL" id="CCE25014.1"/>
    </source>
</evidence>
<comment type="similarity">
    <text evidence="1 6">Belongs to the universal ribosomal protein uL23 family.</text>
</comment>
<dbReference type="InterPro" id="IPR013025">
    <property type="entry name" value="Ribosomal_uL23-like"/>
</dbReference>
<keyword evidence="4 6" id="KW-0689">Ribosomal protein</keyword>
<evidence type="ECO:0000256" key="2">
    <source>
        <dbReference type="ARBA" id="ARBA00022730"/>
    </source>
</evidence>
<dbReference type="FunFam" id="3.30.70.330:FF:000001">
    <property type="entry name" value="50S ribosomal protein L23"/>
    <property type="match status" value="1"/>
</dbReference>
<dbReference type="Gene3D" id="3.30.70.330">
    <property type="match status" value="1"/>
</dbReference>
<dbReference type="RefSeq" id="WP_014149771.1">
    <property type="nucleotide sequence ID" value="NC_016112.1"/>
</dbReference>
<dbReference type="HAMAP" id="MF_01369_B">
    <property type="entry name" value="Ribosomal_uL23_B"/>
    <property type="match status" value="1"/>
</dbReference>
<dbReference type="GO" id="GO:0003735">
    <property type="term" value="F:structural constituent of ribosome"/>
    <property type="evidence" value="ECO:0007669"/>
    <property type="project" value="InterPro"/>
</dbReference>
<name>G4STL6_META2</name>